<gene>
    <name evidence="4" type="ORF">NCTC11421_01728</name>
</gene>
<organism evidence="4">
    <name type="scientific">Neisseria gonorrhoeae</name>
    <dbReference type="NCBI Taxonomy" id="485"/>
    <lineage>
        <taxon>Bacteria</taxon>
        <taxon>Pseudomonadati</taxon>
        <taxon>Pseudomonadota</taxon>
        <taxon>Betaproteobacteria</taxon>
        <taxon>Neisseriales</taxon>
        <taxon>Neisseriaceae</taxon>
        <taxon>Neisseria</taxon>
    </lineage>
</organism>
<accession>A0A378VY49</accession>
<dbReference type="GO" id="GO:0008170">
    <property type="term" value="F:N-methyltransferase activity"/>
    <property type="evidence" value="ECO:0007669"/>
    <property type="project" value="InterPro"/>
</dbReference>
<dbReference type="GO" id="GO:0032259">
    <property type="term" value="P:methylation"/>
    <property type="evidence" value="ECO:0007669"/>
    <property type="project" value="UniProtKB-KW"/>
</dbReference>
<evidence type="ECO:0000313" key="4">
    <source>
        <dbReference type="EMBL" id="SUA23738.1"/>
    </source>
</evidence>
<dbReference type="EMBL" id="UGRI01000001">
    <property type="protein sequence ID" value="SUA23738.1"/>
    <property type="molecule type" value="Genomic_DNA"/>
</dbReference>
<keyword evidence="2" id="KW-0680">Restriction system</keyword>
<evidence type="ECO:0000256" key="1">
    <source>
        <dbReference type="ARBA" id="ARBA00006594"/>
    </source>
</evidence>
<dbReference type="GO" id="GO:0003677">
    <property type="term" value="F:DNA binding"/>
    <property type="evidence" value="ECO:0007669"/>
    <property type="project" value="InterPro"/>
</dbReference>
<dbReference type="Gene3D" id="3.40.50.150">
    <property type="entry name" value="Vaccinia Virus protein VP39"/>
    <property type="match status" value="1"/>
</dbReference>
<dbReference type="InterPro" id="IPR002052">
    <property type="entry name" value="DNA_methylase_N6_adenine_CS"/>
</dbReference>
<sequence>MWFRAIRFVARPQRRFRPSEKFDFIVSNPPFKLDFSDFAISWKAMKPRTLFAGIPKLRRRIRINGNLPAFIQHILFSLKETEKRRLYCRRAYHGSIGHRQKIREYLVETKCLPAWCPCLPIFRHDGNQCFHPVYRQTNKDKVVLIDASGLGEKIKDGKNQKPYFPAKKNKNLQYFHEQTGSGRFSVVVGYDEIKAKNHSLSAGSI</sequence>
<reference evidence="4" key="1">
    <citation type="submission" date="2018-06" db="EMBL/GenBank/DDBJ databases">
        <authorList>
            <consortium name="Pathogen Informatics"/>
            <person name="Doyle S."/>
        </authorList>
    </citation>
    <scope>NUCLEOTIDE SEQUENCE [LARGE SCALE GENOMIC DNA]</scope>
    <source>
        <strain evidence="4">NCTC11421</strain>
    </source>
</reference>
<name>A0A378VY49_NEIGO</name>
<keyword evidence="4" id="KW-0489">Methyltransferase</keyword>
<protein>
    <submittedName>
        <fullName evidence="4">Type I restriction-modification system DNA methylase</fullName>
    </submittedName>
</protein>
<dbReference type="PROSITE" id="PS00092">
    <property type="entry name" value="N6_MTASE"/>
    <property type="match status" value="1"/>
</dbReference>
<dbReference type="AlphaFoldDB" id="A0A378VY49"/>
<proteinExistence type="inferred from homology"/>
<dbReference type="Pfam" id="PF02384">
    <property type="entry name" value="N6_Mtase"/>
    <property type="match status" value="1"/>
</dbReference>
<keyword evidence="4" id="KW-0808">Transferase</keyword>
<evidence type="ECO:0000259" key="3">
    <source>
        <dbReference type="Pfam" id="PF02384"/>
    </source>
</evidence>
<dbReference type="InterPro" id="IPR029063">
    <property type="entry name" value="SAM-dependent_MTases_sf"/>
</dbReference>
<comment type="similarity">
    <text evidence="1">Belongs to the N(4)/N(6)-methyltransferase family.</text>
</comment>
<evidence type="ECO:0000256" key="2">
    <source>
        <dbReference type="ARBA" id="ARBA00022747"/>
    </source>
</evidence>
<dbReference type="GO" id="GO:0009307">
    <property type="term" value="P:DNA restriction-modification system"/>
    <property type="evidence" value="ECO:0007669"/>
    <property type="project" value="UniProtKB-KW"/>
</dbReference>
<dbReference type="SUPFAM" id="SSF53335">
    <property type="entry name" value="S-adenosyl-L-methionine-dependent methyltransferases"/>
    <property type="match status" value="1"/>
</dbReference>
<dbReference type="InterPro" id="IPR003356">
    <property type="entry name" value="DNA_methylase_A-5"/>
</dbReference>
<feature type="domain" description="DNA methylase adenine-specific" evidence="3">
    <location>
        <begin position="17"/>
        <end position="202"/>
    </location>
</feature>